<reference evidence="3" key="1">
    <citation type="submission" date="2017-03" db="EMBL/GenBank/DDBJ databases">
        <authorList>
            <person name="Lund M.B."/>
        </authorList>
    </citation>
    <scope>NUCLEOTIDE SEQUENCE [LARGE SCALE GENOMIC DNA]</scope>
</reference>
<evidence type="ECO:0008006" key="4">
    <source>
        <dbReference type="Google" id="ProtNLM"/>
    </source>
</evidence>
<protein>
    <recommendedName>
        <fullName evidence="4">ABC transporter permease</fullName>
    </recommendedName>
</protein>
<keyword evidence="1" id="KW-0812">Transmembrane</keyword>
<name>A0A2A6FU84_9MICO</name>
<keyword evidence="1" id="KW-1133">Transmembrane helix</keyword>
<dbReference type="EMBL" id="NAEP01000018">
    <property type="protein sequence ID" value="PDQ36279.1"/>
    <property type="molecule type" value="Genomic_DNA"/>
</dbReference>
<evidence type="ECO:0000313" key="3">
    <source>
        <dbReference type="Proteomes" id="UP000219994"/>
    </source>
</evidence>
<dbReference type="AlphaFoldDB" id="A0A2A6FU84"/>
<proteinExistence type="predicted"/>
<feature type="transmembrane region" description="Helical" evidence="1">
    <location>
        <begin position="178"/>
        <end position="201"/>
    </location>
</feature>
<dbReference type="Proteomes" id="UP000219994">
    <property type="component" value="Unassembled WGS sequence"/>
</dbReference>
<evidence type="ECO:0000256" key="1">
    <source>
        <dbReference type="SAM" id="Phobius"/>
    </source>
</evidence>
<keyword evidence="1" id="KW-0472">Membrane</keyword>
<feature type="transmembrane region" description="Helical" evidence="1">
    <location>
        <begin position="221"/>
        <end position="249"/>
    </location>
</feature>
<accession>A0A2A6FU84</accession>
<comment type="caution">
    <text evidence="2">The sequence shown here is derived from an EMBL/GenBank/DDBJ whole genome shotgun (WGS) entry which is preliminary data.</text>
</comment>
<organism evidence="2 3">
    <name type="scientific">Candidatus Lumbricidiphila eiseniae</name>
    <dbReference type="NCBI Taxonomy" id="1969409"/>
    <lineage>
        <taxon>Bacteria</taxon>
        <taxon>Bacillati</taxon>
        <taxon>Actinomycetota</taxon>
        <taxon>Actinomycetes</taxon>
        <taxon>Micrococcales</taxon>
        <taxon>Microbacteriaceae</taxon>
        <taxon>Candidatus Lumbricidiphila</taxon>
    </lineage>
</organism>
<feature type="transmembrane region" description="Helical" evidence="1">
    <location>
        <begin position="150"/>
        <end position="171"/>
    </location>
</feature>
<feature type="transmembrane region" description="Helical" evidence="1">
    <location>
        <begin position="66"/>
        <end position="84"/>
    </location>
</feature>
<sequence length="253" mass="26609">MTARNLLAAEATKLFTTRITLILATVTILVTWPMAWTNAASGADLPADDPRLFSSEPIPVEYQGFDMAGFGYVLIVALGALWAGSEYGAGRQIRTTLIASPNRAAVFLVKSALLTVIIGATAFLTMWGTIVITHASANSGVSPWALSPAIWAHIAGVTAAWILTGLMAFAIGTLARTAILPLILLIPFVIGISDLLTRLWIGARFLPIAAGAAMYSDPDGGAYLAPLAGGIVQAAWALILLAISFTVFVRRDT</sequence>
<evidence type="ECO:0000313" key="2">
    <source>
        <dbReference type="EMBL" id="PDQ36279.1"/>
    </source>
</evidence>
<gene>
    <name evidence="2" type="ORF">B5766_01595</name>
</gene>
<feature type="transmembrane region" description="Helical" evidence="1">
    <location>
        <begin position="105"/>
        <end position="130"/>
    </location>
</feature>